<dbReference type="Gene3D" id="3.10.580.10">
    <property type="entry name" value="CBS-domain"/>
    <property type="match status" value="1"/>
</dbReference>
<dbReference type="Proteomes" id="UP001206925">
    <property type="component" value="Unassembled WGS sequence"/>
</dbReference>
<gene>
    <name evidence="4" type="ORF">M8C21_028407</name>
</gene>
<keyword evidence="5" id="KW-1185">Reference proteome</keyword>
<proteinExistence type="predicted"/>
<evidence type="ECO:0000313" key="5">
    <source>
        <dbReference type="Proteomes" id="UP001206925"/>
    </source>
</evidence>
<reference evidence="4" key="1">
    <citation type="submission" date="2022-06" db="EMBL/GenBank/DDBJ databases">
        <title>Uncovering the hologenomic basis of an extraordinary plant invasion.</title>
        <authorList>
            <person name="Bieker V.C."/>
            <person name="Martin M.D."/>
            <person name="Gilbert T."/>
            <person name="Hodgins K."/>
            <person name="Battlay P."/>
            <person name="Petersen B."/>
            <person name="Wilson J."/>
        </authorList>
    </citation>
    <scope>NUCLEOTIDE SEQUENCE</scope>
    <source>
        <strain evidence="4">AA19_3_7</strain>
        <tissue evidence="4">Leaf</tissue>
    </source>
</reference>
<keyword evidence="1" id="KW-0677">Repeat</keyword>
<accession>A0AAD5G7Q8</accession>
<feature type="domain" description="CBS" evidence="3">
    <location>
        <begin position="67"/>
        <end position="109"/>
    </location>
</feature>
<dbReference type="PROSITE" id="PS51371">
    <property type="entry name" value="CBS"/>
    <property type="match status" value="1"/>
</dbReference>
<dbReference type="SUPFAM" id="SSF54631">
    <property type="entry name" value="CBS-domain pair"/>
    <property type="match status" value="1"/>
</dbReference>
<dbReference type="AlphaFoldDB" id="A0AAD5G7Q8"/>
<dbReference type="PANTHER" id="PTHR48108:SF6">
    <property type="entry name" value="CBS DOMAIN-CONTAINING PROTEIN CBSX1, CHLOROPLASTIC"/>
    <property type="match status" value="1"/>
</dbReference>
<evidence type="ECO:0000313" key="4">
    <source>
        <dbReference type="EMBL" id="KAI7732250.1"/>
    </source>
</evidence>
<protein>
    <recommendedName>
        <fullName evidence="3">CBS domain-containing protein</fullName>
    </recommendedName>
</protein>
<evidence type="ECO:0000259" key="3">
    <source>
        <dbReference type="PROSITE" id="PS51371"/>
    </source>
</evidence>
<name>A0AAD5G7Q8_AMBAR</name>
<comment type="caution">
    <text evidence="4">The sequence shown here is derived from an EMBL/GenBank/DDBJ whole genome shotgun (WGS) entry which is preliminary data.</text>
</comment>
<organism evidence="4 5">
    <name type="scientific">Ambrosia artemisiifolia</name>
    <name type="common">Common ragweed</name>
    <dbReference type="NCBI Taxonomy" id="4212"/>
    <lineage>
        <taxon>Eukaryota</taxon>
        <taxon>Viridiplantae</taxon>
        <taxon>Streptophyta</taxon>
        <taxon>Embryophyta</taxon>
        <taxon>Tracheophyta</taxon>
        <taxon>Spermatophyta</taxon>
        <taxon>Magnoliopsida</taxon>
        <taxon>eudicotyledons</taxon>
        <taxon>Gunneridae</taxon>
        <taxon>Pentapetalae</taxon>
        <taxon>asterids</taxon>
        <taxon>campanulids</taxon>
        <taxon>Asterales</taxon>
        <taxon>Asteraceae</taxon>
        <taxon>Asteroideae</taxon>
        <taxon>Heliantheae alliance</taxon>
        <taxon>Heliantheae</taxon>
        <taxon>Ambrosia</taxon>
    </lineage>
</organism>
<evidence type="ECO:0000256" key="1">
    <source>
        <dbReference type="ARBA" id="ARBA00022737"/>
    </source>
</evidence>
<dbReference type="InterPro" id="IPR000644">
    <property type="entry name" value="CBS_dom"/>
</dbReference>
<dbReference type="Pfam" id="PF00571">
    <property type="entry name" value="CBS"/>
    <property type="match status" value="1"/>
</dbReference>
<dbReference type="InterPro" id="IPR051462">
    <property type="entry name" value="CBS_domain-containing"/>
</dbReference>
<sequence>MATILQLLQLTSPQYRYATVFDHRYLSSHPSVSHSRRHTLVYAAPAPSFTGKFVPPRNGALNVGDFMTRKDELHVVKPTTTVDEALEALVKHRISGFPVIDDEWNLVNC</sequence>
<dbReference type="InterPro" id="IPR046342">
    <property type="entry name" value="CBS_dom_sf"/>
</dbReference>
<dbReference type="EMBL" id="JAMZMK010010267">
    <property type="protein sequence ID" value="KAI7732250.1"/>
    <property type="molecule type" value="Genomic_DNA"/>
</dbReference>
<evidence type="ECO:0000256" key="2">
    <source>
        <dbReference type="PROSITE-ProRule" id="PRU00703"/>
    </source>
</evidence>
<dbReference type="PANTHER" id="PTHR48108">
    <property type="entry name" value="CBS DOMAIN-CONTAINING PROTEIN CBSX2, CHLOROPLASTIC"/>
    <property type="match status" value="1"/>
</dbReference>
<keyword evidence="2" id="KW-0129">CBS domain</keyword>